<dbReference type="AlphaFoldDB" id="A0A4Y2FDE0"/>
<keyword evidence="2" id="KW-1185">Reference proteome</keyword>
<evidence type="ECO:0000313" key="2">
    <source>
        <dbReference type="Proteomes" id="UP000499080"/>
    </source>
</evidence>
<name>A0A4Y2FDE0_ARAVE</name>
<proteinExistence type="predicted"/>
<dbReference type="Proteomes" id="UP000499080">
    <property type="component" value="Unassembled WGS sequence"/>
</dbReference>
<comment type="caution">
    <text evidence="1">The sequence shown here is derived from an EMBL/GenBank/DDBJ whole genome shotgun (WGS) entry which is preliminary data.</text>
</comment>
<organism evidence="1 2">
    <name type="scientific">Araneus ventricosus</name>
    <name type="common">Orbweaver spider</name>
    <name type="synonym">Epeira ventricosa</name>
    <dbReference type="NCBI Taxonomy" id="182803"/>
    <lineage>
        <taxon>Eukaryota</taxon>
        <taxon>Metazoa</taxon>
        <taxon>Ecdysozoa</taxon>
        <taxon>Arthropoda</taxon>
        <taxon>Chelicerata</taxon>
        <taxon>Arachnida</taxon>
        <taxon>Araneae</taxon>
        <taxon>Araneomorphae</taxon>
        <taxon>Entelegynae</taxon>
        <taxon>Araneoidea</taxon>
        <taxon>Araneidae</taxon>
        <taxon>Araneus</taxon>
    </lineage>
</organism>
<gene>
    <name evidence="1" type="ORF">AVEN_270707_1</name>
</gene>
<dbReference type="EMBL" id="BGPR01000900">
    <property type="protein sequence ID" value="GBM39523.1"/>
    <property type="molecule type" value="Genomic_DNA"/>
</dbReference>
<accession>A0A4Y2FDE0</accession>
<protein>
    <submittedName>
        <fullName evidence="1">Uncharacterized protein</fullName>
    </submittedName>
</protein>
<sequence>MWLHERPALKQHRDNFGTELVILNSGHRMRMASELAPSSQNFRSTPTPLRPDWVGRPECVFCTTTAGACFAPYVWFKLQQVRIYRASSEESRLEPSCSEAETLPLGRRGPFEYAYN</sequence>
<evidence type="ECO:0000313" key="1">
    <source>
        <dbReference type="EMBL" id="GBM39523.1"/>
    </source>
</evidence>
<reference evidence="1 2" key="1">
    <citation type="journal article" date="2019" name="Sci. Rep.">
        <title>Orb-weaving spider Araneus ventricosus genome elucidates the spidroin gene catalogue.</title>
        <authorList>
            <person name="Kono N."/>
            <person name="Nakamura H."/>
            <person name="Ohtoshi R."/>
            <person name="Moran D.A.P."/>
            <person name="Shinohara A."/>
            <person name="Yoshida Y."/>
            <person name="Fujiwara M."/>
            <person name="Mori M."/>
            <person name="Tomita M."/>
            <person name="Arakawa K."/>
        </authorList>
    </citation>
    <scope>NUCLEOTIDE SEQUENCE [LARGE SCALE GENOMIC DNA]</scope>
</reference>